<evidence type="ECO:0000313" key="4">
    <source>
        <dbReference type="EMBL" id="QIK39263.1"/>
    </source>
</evidence>
<keyword evidence="2" id="KW-0067">ATP-binding</keyword>
<feature type="domain" description="Aminoglycoside phosphotransferase" evidence="3">
    <location>
        <begin position="28"/>
        <end position="237"/>
    </location>
</feature>
<reference evidence="5" key="1">
    <citation type="submission" date="2020-01" db="EMBL/GenBank/DDBJ databases">
        <title>Caldichromatium gen. nov., sp. nov., a thermophilic purple sulfur bacterium member of the family Chromatiaceae isolated from Nakabusa hot spring, Japan.</title>
        <authorList>
            <person name="Saini M.K."/>
            <person name="Hanada S."/>
            <person name="Tank M."/>
        </authorList>
    </citation>
    <scope>NUCLEOTIDE SEQUENCE [LARGE SCALE GENOMIC DNA]</scope>
    <source>
        <strain evidence="5">No.7</strain>
    </source>
</reference>
<dbReference type="Pfam" id="PF01636">
    <property type="entry name" value="APH"/>
    <property type="match status" value="1"/>
</dbReference>
<evidence type="ECO:0000256" key="1">
    <source>
        <dbReference type="ARBA" id="ARBA00022741"/>
    </source>
</evidence>
<dbReference type="PANTHER" id="PTHR33540">
    <property type="entry name" value="TRNA THREONYLCARBAMOYLADENOSINE BIOSYNTHESIS PROTEIN TSAE"/>
    <property type="match status" value="1"/>
</dbReference>
<evidence type="ECO:0000256" key="2">
    <source>
        <dbReference type="ARBA" id="ARBA00022840"/>
    </source>
</evidence>
<dbReference type="InterPro" id="IPR011009">
    <property type="entry name" value="Kinase-like_dom_sf"/>
</dbReference>
<keyword evidence="1" id="KW-0547">Nucleotide-binding</keyword>
<evidence type="ECO:0000259" key="3">
    <source>
        <dbReference type="Pfam" id="PF01636"/>
    </source>
</evidence>
<gene>
    <name evidence="4" type="ORF">GWK36_13570</name>
</gene>
<sequence length="345" mass="39402">MGQEDVKERDALLRSWLIEVLGEKPLALSPASADASFRRYWRVQVGNRTWIAMDAPPGREDCGRYVRLARLLRAYGVQTPEVHAEDLSRGFLLISDLGDQVYLSALNDATADRLYGDALETLLLIQTRLPQAGLPEYDAPFLQRELGLFRTWLVEGLLGLELMRPEYRQWEGVEALLIANALEQPRVFVHRDYHSRNLMLTERENPGVLDFQDAVSGPLTYDLVSLLRDCYIAWDPERVWGWALDHYDRLCSCGRLVGVDEQRFRRWFDLMGAQRHLKAAGIFARLSLRDGKHGYLADIPRTLGYVIAVCGRHPELAAFGEWLQGRILPALAHLVPVRRPDMDIN</sequence>
<dbReference type="PANTHER" id="PTHR33540:SF1">
    <property type="entry name" value="N-ACETYLMURAMATE_N-ACETYLGLUCOSAMINE KINASE"/>
    <property type="match status" value="1"/>
</dbReference>
<dbReference type="AlphaFoldDB" id="A0A6G7VGQ2"/>
<dbReference type="SUPFAM" id="SSF56112">
    <property type="entry name" value="Protein kinase-like (PK-like)"/>
    <property type="match status" value="1"/>
</dbReference>
<dbReference type="InterPro" id="IPR002575">
    <property type="entry name" value="Aminoglycoside_PTrfase"/>
</dbReference>
<accession>A0A6G7VGQ2</accession>
<keyword evidence="4" id="KW-0808">Transferase</keyword>
<dbReference type="KEGG" id="cjap:GWK36_13570"/>
<protein>
    <submittedName>
        <fullName evidence="4">Phosphotransferase</fullName>
    </submittedName>
</protein>
<name>A0A6G7VGQ2_9GAMM</name>
<dbReference type="EMBL" id="CP048029">
    <property type="protein sequence ID" value="QIK39263.1"/>
    <property type="molecule type" value="Genomic_DNA"/>
</dbReference>
<keyword evidence="5" id="KW-1185">Reference proteome</keyword>
<dbReference type="Gene3D" id="3.30.200.20">
    <property type="entry name" value="Phosphorylase Kinase, domain 1"/>
    <property type="match status" value="1"/>
</dbReference>
<organism evidence="4 5">
    <name type="scientific">Caldichromatium japonicum</name>
    <dbReference type="NCBI Taxonomy" id="2699430"/>
    <lineage>
        <taxon>Bacteria</taxon>
        <taxon>Pseudomonadati</taxon>
        <taxon>Pseudomonadota</taxon>
        <taxon>Gammaproteobacteria</taxon>
        <taxon>Chromatiales</taxon>
        <taxon>Chromatiaceae</taxon>
        <taxon>Caldichromatium</taxon>
    </lineage>
</organism>
<proteinExistence type="predicted"/>
<dbReference type="Gene3D" id="3.90.1200.10">
    <property type="match status" value="1"/>
</dbReference>
<evidence type="ECO:0000313" key="5">
    <source>
        <dbReference type="Proteomes" id="UP000502699"/>
    </source>
</evidence>
<dbReference type="GO" id="GO:0016740">
    <property type="term" value="F:transferase activity"/>
    <property type="evidence" value="ECO:0007669"/>
    <property type="project" value="UniProtKB-KW"/>
</dbReference>
<dbReference type="Proteomes" id="UP000502699">
    <property type="component" value="Chromosome"/>
</dbReference>
<dbReference type="GO" id="GO:0005524">
    <property type="term" value="F:ATP binding"/>
    <property type="evidence" value="ECO:0007669"/>
    <property type="project" value="UniProtKB-KW"/>
</dbReference>